<feature type="domain" description="RRM" evidence="3">
    <location>
        <begin position="15"/>
        <end position="98"/>
    </location>
</feature>
<dbReference type="CDD" id="cd12578">
    <property type="entry name" value="RRM1_hnRNPA_like"/>
    <property type="match status" value="1"/>
</dbReference>
<gene>
    <name evidence="4" type="primary">HNRNPA3</name>
</gene>
<dbReference type="PANTHER" id="PTHR48026">
    <property type="entry name" value="HOMOLOGOUS TO DROSOPHILA SQD (SQUID) PROTEIN"/>
    <property type="match status" value="1"/>
</dbReference>
<dbReference type="GO" id="GO:0071013">
    <property type="term" value="C:catalytic step 2 spliceosome"/>
    <property type="evidence" value="ECO:0007669"/>
    <property type="project" value="TreeGrafter"/>
</dbReference>
<proteinExistence type="predicted"/>
<dbReference type="Gene3D" id="3.30.70.330">
    <property type="match status" value="2"/>
</dbReference>
<dbReference type="Proteomes" id="UP000694546">
    <property type="component" value="Chromosome 20"/>
</dbReference>
<evidence type="ECO:0000259" key="3">
    <source>
        <dbReference type="PROSITE" id="PS50102"/>
    </source>
</evidence>
<keyword evidence="1 2" id="KW-0694">RNA-binding</keyword>
<reference evidence="4" key="2">
    <citation type="submission" date="2025-09" db="UniProtKB">
        <authorList>
            <consortium name="Ensembl"/>
        </authorList>
    </citation>
    <scope>IDENTIFICATION</scope>
</reference>
<dbReference type="GO" id="GO:0003730">
    <property type="term" value="F:mRNA 3'-UTR binding"/>
    <property type="evidence" value="ECO:0007669"/>
    <property type="project" value="TreeGrafter"/>
</dbReference>
<dbReference type="GO" id="GO:0000398">
    <property type="term" value="P:mRNA splicing, via spliceosome"/>
    <property type="evidence" value="ECO:0007669"/>
    <property type="project" value="TreeGrafter"/>
</dbReference>
<sequence length="248" mass="27822">MYYQCRDSKEPEQLRKLFIGGLSFETTEESLRAHFEQWGTLTDCVVMRDPNSKRSRGFGFVTYSNGSEVDEAMSARPHKVDGRVVEPKRAVSREDSCRPGAHLTVKKIFVGGIKEDTEEYHIQEYFEKYGRIECVEIMEERSTGKRRGFCFVTFDDHDTVDKIVGRFGGGSGNFMDRGGNYGGGNFRGGYGGGRGGYGGDGYDGYGDGKQSGLAKVKYSAAVHLRILKRIIRFAYLFTICLFVDQVLP</sequence>
<dbReference type="PANTHER" id="PTHR48026:SF12">
    <property type="entry name" value="HETEROGENEOUS NUCLEAR RIBONUCLEOPROTEIN A3"/>
    <property type="match status" value="1"/>
</dbReference>
<reference evidence="4" key="1">
    <citation type="submission" date="2025-08" db="UniProtKB">
        <authorList>
            <consortium name="Ensembl"/>
        </authorList>
    </citation>
    <scope>IDENTIFICATION</scope>
</reference>
<dbReference type="FunFam" id="3.30.70.330:FF:000048">
    <property type="entry name" value="Heterogeneous nuclear ribonucleoprotein a1 isoform"/>
    <property type="match status" value="1"/>
</dbReference>
<feature type="domain" description="RRM" evidence="3">
    <location>
        <begin position="106"/>
        <end position="169"/>
    </location>
</feature>
<dbReference type="Ensembl" id="ENSGMOT00000028816.1">
    <property type="protein sequence ID" value="ENSGMOP00000048133.1"/>
    <property type="gene ID" value="ENSGMOG00000004230.2"/>
</dbReference>
<evidence type="ECO:0000313" key="5">
    <source>
        <dbReference type="Proteomes" id="UP000694546"/>
    </source>
</evidence>
<protein>
    <submittedName>
        <fullName evidence="4">Heteroous nuclear ribonucleoprotein A3</fullName>
    </submittedName>
</protein>
<evidence type="ECO:0000256" key="1">
    <source>
        <dbReference type="ARBA" id="ARBA00022884"/>
    </source>
</evidence>
<dbReference type="AlphaFoldDB" id="A0A8C5BJU3"/>
<keyword evidence="5" id="KW-1185">Reference proteome</keyword>
<name>A0A8C5BJU3_GADMO</name>
<evidence type="ECO:0000313" key="4">
    <source>
        <dbReference type="Ensembl" id="ENSGMOP00000048133.1"/>
    </source>
</evidence>
<dbReference type="GeneTree" id="ENSGT00940000153147"/>
<organism evidence="4 5">
    <name type="scientific">Gadus morhua</name>
    <name type="common">Atlantic cod</name>
    <dbReference type="NCBI Taxonomy" id="8049"/>
    <lineage>
        <taxon>Eukaryota</taxon>
        <taxon>Metazoa</taxon>
        <taxon>Chordata</taxon>
        <taxon>Craniata</taxon>
        <taxon>Vertebrata</taxon>
        <taxon>Euteleostomi</taxon>
        <taxon>Actinopterygii</taxon>
        <taxon>Neopterygii</taxon>
        <taxon>Teleostei</taxon>
        <taxon>Neoteleostei</taxon>
        <taxon>Acanthomorphata</taxon>
        <taxon>Zeiogadaria</taxon>
        <taxon>Gadariae</taxon>
        <taxon>Gadiformes</taxon>
        <taxon>Gadoidei</taxon>
        <taxon>Gadidae</taxon>
        <taxon>Gadus</taxon>
    </lineage>
</organism>
<accession>A0A8C5BJU3</accession>
<dbReference type="Pfam" id="PF00076">
    <property type="entry name" value="RRM_1"/>
    <property type="match status" value="2"/>
</dbReference>
<dbReference type="InterPro" id="IPR035979">
    <property type="entry name" value="RBD_domain_sf"/>
</dbReference>
<dbReference type="InterPro" id="IPR000504">
    <property type="entry name" value="RRM_dom"/>
</dbReference>
<dbReference type="SMART" id="SM00360">
    <property type="entry name" value="RRM"/>
    <property type="match status" value="2"/>
</dbReference>
<evidence type="ECO:0000256" key="2">
    <source>
        <dbReference type="PROSITE-ProRule" id="PRU00176"/>
    </source>
</evidence>
<dbReference type="SUPFAM" id="SSF54928">
    <property type="entry name" value="RNA-binding domain, RBD"/>
    <property type="match status" value="1"/>
</dbReference>
<dbReference type="InterPro" id="IPR012677">
    <property type="entry name" value="Nucleotide-bd_a/b_plait_sf"/>
</dbReference>
<dbReference type="PROSITE" id="PS50102">
    <property type="entry name" value="RRM"/>
    <property type="match status" value="2"/>
</dbReference>